<dbReference type="EMBL" id="LJIJ01000356">
    <property type="protein sequence ID" value="ODM98421.1"/>
    <property type="molecule type" value="Genomic_DNA"/>
</dbReference>
<sequence length="593" mass="65177">MTPNFSTSVSVFAVLVSCLVFSATASFTEEDLIADAGDLGRIKGVNLTSVSQAINGTGRPFIAFRGMRYAEAPIGARRFLPSVRATGRLNATGDYEARGAGLPCIQPGINPPWISEDCLTINVYTPKPYNGNDTDLLPVIFYIHGGSFTIGEGNRFNGNRMMNRDVVHVTFNYRLGVLGFFTMNTETSPGNAAMYDMINALDWTRDYIRYFGGDPNKITIAGQSSGAVAVTHLLVSPMATGKFQGAIAGSGSALAAWGTTESHMPGSLAIAALSGCFNATATPLPNITAIEECMRINATAADLVAALYIYQRAERKEARLGFDVISPIVQSFVAQNASFVKFLPEHPKKVFEEGRQADVPLMMGIPNEYGVYDSIAKIYLGDERKSGNFSEMYPGFIDLFSVFFFKASAYQTALYQSKINNNTYWYSFDFQGRQTVWNSLFPGEVPPFRGGITHGDDMIYLFYIAFGAFDADEFAVSNRMLDYWANFATTGNPTPASSSMTPWAHLTIGEERFVSIGKDTVEQAYYDDSWSGAGWEVVPPTEPTTTVTPTETPHRQLQRRVHQSLAAVQTQVQSHHQQHLPRQMEPLQFRTSS</sequence>
<dbReference type="Gene3D" id="3.40.50.1820">
    <property type="entry name" value="alpha/beta hydrolase"/>
    <property type="match status" value="1"/>
</dbReference>
<keyword evidence="3 5" id="KW-0378">Hydrolase</keyword>
<dbReference type="InterPro" id="IPR002018">
    <property type="entry name" value="CarbesteraseB"/>
</dbReference>
<comment type="caution">
    <text evidence="8">The sequence shown here is derived from an EMBL/GenBank/DDBJ whole genome shotgun (WGS) entry which is preliminary data.</text>
</comment>
<evidence type="ECO:0000256" key="6">
    <source>
        <dbReference type="SAM" id="MobiDB-lite"/>
    </source>
</evidence>
<keyword evidence="4" id="KW-0325">Glycoprotein</keyword>
<protein>
    <recommendedName>
        <fullName evidence="5">Carboxylic ester hydrolase</fullName>
        <ecNumber evidence="5">3.1.1.-</ecNumber>
    </recommendedName>
</protein>
<evidence type="ECO:0000256" key="4">
    <source>
        <dbReference type="ARBA" id="ARBA00023180"/>
    </source>
</evidence>
<keyword evidence="9" id="KW-1185">Reference proteome</keyword>
<proteinExistence type="inferred from homology"/>
<dbReference type="OrthoDB" id="3200163at2759"/>
<dbReference type="PROSITE" id="PS00122">
    <property type="entry name" value="CARBOXYLESTERASE_B_1"/>
    <property type="match status" value="1"/>
</dbReference>
<keyword evidence="2" id="KW-0719">Serine esterase</keyword>
<dbReference type="PROSITE" id="PS00941">
    <property type="entry name" value="CARBOXYLESTERASE_B_2"/>
    <property type="match status" value="1"/>
</dbReference>
<dbReference type="SUPFAM" id="SSF53474">
    <property type="entry name" value="alpha/beta-Hydrolases"/>
    <property type="match status" value="1"/>
</dbReference>
<organism evidence="8 9">
    <name type="scientific">Orchesella cincta</name>
    <name type="common">Springtail</name>
    <name type="synonym">Podura cincta</name>
    <dbReference type="NCBI Taxonomy" id="48709"/>
    <lineage>
        <taxon>Eukaryota</taxon>
        <taxon>Metazoa</taxon>
        <taxon>Ecdysozoa</taxon>
        <taxon>Arthropoda</taxon>
        <taxon>Hexapoda</taxon>
        <taxon>Collembola</taxon>
        <taxon>Entomobryomorpha</taxon>
        <taxon>Entomobryoidea</taxon>
        <taxon>Orchesellidae</taxon>
        <taxon>Orchesellinae</taxon>
        <taxon>Orchesella</taxon>
    </lineage>
</organism>
<reference evidence="8 9" key="1">
    <citation type="journal article" date="2016" name="Genome Biol. Evol.">
        <title>Gene Family Evolution Reflects Adaptation to Soil Environmental Stressors in the Genome of the Collembolan Orchesella cincta.</title>
        <authorList>
            <person name="Faddeeva-Vakhrusheva A."/>
            <person name="Derks M.F."/>
            <person name="Anvar S.Y."/>
            <person name="Agamennone V."/>
            <person name="Suring W."/>
            <person name="Smit S."/>
            <person name="van Straalen N.M."/>
            <person name="Roelofs D."/>
        </authorList>
    </citation>
    <scope>NUCLEOTIDE SEQUENCE [LARGE SCALE GENOMIC DNA]</scope>
    <source>
        <tissue evidence="8">Mixed pool</tissue>
    </source>
</reference>
<dbReference type="OMA" id="QNATSEM"/>
<name>A0A1D2MZP7_ORCCI</name>
<feature type="signal peptide" evidence="5">
    <location>
        <begin position="1"/>
        <end position="25"/>
    </location>
</feature>
<dbReference type="InterPro" id="IPR029058">
    <property type="entry name" value="AB_hydrolase_fold"/>
</dbReference>
<gene>
    <name evidence="8" type="ORF">Ocin01_08262</name>
</gene>
<evidence type="ECO:0000313" key="9">
    <source>
        <dbReference type="Proteomes" id="UP000094527"/>
    </source>
</evidence>
<dbReference type="InterPro" id="IPR019826">
    <property type="entry name" value="Carboxylesterase_B_AS"/>
</dbReference>
<evidence type="ECO:0000256" key="3">
    <source>
        <dbReference type="ARBA" id="ARBA00022801"/>
    </source>
</evidence>
<dbReference type="Pfam" id="PF00135">
    <property type="entry name" value="COesterase"/>
    <property type="match status" value="2"/>
</dbReference>
<dbReference type="PANTHER" id="PTHR43142">
    <property type="entry name" value="CARBOXYLIC ESTER HYDROLASE"/>
    <property type="match status" value="1"/>
</dbReference>
<feature type="region of interest" description="Disordered" evidence="6">
    <location>
        <begin position="573"/>
        <end position="593"/>
    </location>
</feature>
<evidence type="ECO:0000313" key="8">
    <source>
        <dbReference type="EMBL" id="ODM98421.1"/>
    </source>
</evidence>
<feature type="domain" description="Carboxylesterase type B" evidence="7">
    <location>
        <begin position="40"/>
        <end position="370"/>
    </location>
</feature>
<evidence type="ECO:0000256" key="1">
    <source>
        <dbReference type="ARBA" id="ARBA00005964"/>
    </source>
</evidence>
<feature type="chain" id="PRO_5008811356" description="Carboxylic ester hydrolase" evidence="5">
    <location>
        <begin position="26"/>
        <end position="593"/>
    </location>
</feature>
<dbReference type="Proteomes" id="UP000094527">
    <property type="component" value="Unassembled WGS sequence"/>
</dbReference>
<dbReference type="STRING" id="48709.A0A1D2MZP7"/>
<feature type="domain" description="Carboxylesterase type B" evidence="7">
    <location>
        <begin position="373"/>
        <end position="524"/>
    </location>
</feature>
<evidence type="ECO:0000259" key="7">
    <source>
        <dbReference type="Pfam" id="PF00135"/>
    </source>
</evidence>
<keyword evidence="5" id="KW-0732">Signal</keyword>
<dbReference type="EC" id="3.1.1.-" evidence="5"/>
<dbReference type="InterPro" id="IPR019819">
    <property type="entry name" value="Carboxylesterase_B_CS"/>
</dbReference>
<evidence type="ECO:0000256" key="5">
    <source>
        <dbReference type="RuleBase" id="RU361235"/>
    </source>
</evidence>
<dbReference type="PANTHER" id="PTHR43142:SF1">
    <property type="entry name" value="CARBOXYLIC ESTER HYDROLASE"/>
    <property type="match status" value="1"/>
</dbReference>
<dbReference type="AlphaFoldDB" id="A0A1D2MZP7"/>
<evidence type="ECO:0000256" key="2">
    <source>
        <dbReference type="ARBA" id="ARBA00022487"/>
    </source>
</evidence>
<comment type="similarity">
    <text evidence="1 5">Belongs to the type-B carboxylesterase/lipase family.</text>
</comment>
<accession>A0A1D2MZP7</accession>
<dbReference type="GO" id="GO:0052689">
    <property type="term" value="F:carboxylic ester hydrolase activity"/>
    <property type="evidence" value="ECO:0007669"/>
    <property type="project" value="UniProtKB-KW"/>
</dbReference>